<evidence type="ECO:0000313" key="1">
    <source>
        <dbReference type="Ensembl" id="ENSOMEP00000015510.1"/>
    </source>
</evidence>
<name>A0A3B3CCH3_ORYME</name>
<dbReference type="Proteomes" id="UP000261560">
    <property type="component" value="Unplaced"/>
</dbReference>
<dbReference type="Ensembl" id="ENSOMET00000023701.1">
    <property type="protein sequence ID" value="ENSOMEP00000015510.1"/>
    <property type="gene ID" value="ENSOMEG00000017099.1"/>
</dbReference>
<evidence type="ECO:0000313" key="2">
    <source>
        <dbReference type="Proteomes" id="UP000261560"/>
    </source>
</evidence>
<dbReference type="PaxDb" id="30732-ENSOMEP00000015510"/>
<evidence type="ECO:0008006" key="3">
    <source>
        <dbReference type="Google" id="ProtNLM"/>
    </source>
</evidence>
<accession>A0A3B3CCH3</accession>
<organism evidence="1 2">
    <name type="scientific">Oryzias melastigma</name>
    <name type="common">Marine medaka</name>
    <dbReference type="NCBI Taxonomy" id="30732"/>
    <lineage>
        <taxon>Eukaryota</taxon>
        <taxon>Metazoa</taxon>
        <taxon>Chordata</taxon>
        <taxon>Craniata</taxon>
        <taxon>Vertebrata</taxon>
        <taxon>Euteleostomi</taxon>
        <taxon>Actinopterygii</taxon>
        <taxon>Neopterygii</taxon>
        <taxon>Teleostei</taxon>
        <taxon>Neoteleostei</taxon>
        <taxon>Acanthomorphata</taxon>
        <taxon>Ovalentaria</taxon>
        <taxon>Atherinomorphae</taxon>
        <taxon>Beloniformes</taxon>
        <taxon>Adrianichthyidae</taxon>
        <taxon>Oryziinae</taxon>
        <taxon>Oryzias</taxon>
    </lineage>
</organism>
<reference evidence="1" key="1">
    <citation type="submission" date="2025-08" db="UniProtKB">
        <authorList>
            <consortium name="Ensembl"/>
        </authorList>
    </citation>
    <scope>IDENTIFICATION</scope>
</reference>
<proteinExistence type="predicted"/>
<keyword evidence="2" id="KW-1185">Reference proteome</keyword>
<dbReference type="AlphaFoldDB" id="A0A3B3CCH3"/>
<protein>
    <recommendedName>
        <fullName evidence="3">Metallothionein</fullName>
    </recommendedName>
</protein>
<reference evidence="1" key="2">
    <citation type="submission" date="2025-09" db="UniProtKB">
        <authorList>
            <consortium name="Ensembl"/>
        </authorList>
    </citation>
    <scope>IDENTIFICATION</scope>
</reference>
<sequence length="40" mass="4316">MEPCDCSKTKSCCACCPSGNRLIGNNCCSRKPSIWVGILH</sequence>